<protein>
    <submittedName>
        <fullName evidence="1">Uncharacterized protein</fullName>
    </submittedName>
</protein>
<reference evidence="1 2" key="1">
    <citation type="journal article" date="2021" name="Hortic Res">
        <title>High-quality reference genome and annotation aids understanding of berry development for evergreen blueberry (Vaccinium darrowii).</title>
        <authorList>
            <person name="Yu J."/>
            <person name="Hulse-Kemp A.M."/>
            <person name="Babiker E."/>
            <person name="Staton M."/>
        </authorList>
    </citation>
    <scope>NUCLEOTIDE SEQUENCE [LARGE SCALE GENOMIC DNA]</scope>
    <source>
        <strain evidence="2">cv. NJ 8807/NJ 8810</strain>
        <tissue evidence="1">Young leaf</tissue>
    </source>
</reference>
<evidence type="ECO:0000313" key="2">
    <source>
        <dbReference type="Proteomes" id="UP000828048"/>
    </source>
</evidence>
<accession>A0ACB7Z3Y9</accession>
<evidence type="ECO:0000313" key="1">
    <source>
        <dbReference type="EMBL" id="KAH7860489.1"/>
    </source>
</evidence>
<comment type="caution">
    <text evidence="1">The sequence shown here is derived from an EMBL/GenBank/DDBJ whole genome shotgun (WGS) entry which is preliminary data.</text>
</comment>
<organism evidence="1 2">
    <name type="scientific">Vaccinium darrowii</name>
    <dbReference type="NCBI Taxonomy" id="229202"/>
    <lineage>
        <taxon>Eukaryota</taxon>
        <taxon>Viridiplantae</taxon>
        <taxon>Streptophyta</taxon>
        <taxon>Embryophyta</taxon>
        <taxon>Tracheophyta</taxon>
        <taxon>Spermatophyta</taxon>
        <taxon>Magnoliopsida</taxon>
        <taxon>eudicotyledons</taxon>
        <taxon>Gunneridae</taxon>
        <taxon>Pentapetalae</taxon>
        <taxon>asterids</taxon>
        <taxon>Ericales</taxon>
        <taxon>Ericaceae</taxon>
        <taxon>Vaccinioideae</taxon>
        <taxon>Vaccinieae</taxon>
        <taxon>Vaccinium</taxon>
    </lineage>
</organism>
<sequence>MHLPHHLSDLFNIAAMGKNTEVDMFSYLTDSLILIVISFLPFKEAAKTSILSKRWRHLWHETKKIEFDQSFFIKQQSGEESKKIQRRIFIDFCKHWIQTYNPGLNANEFRLALSNPQESATDIQLFIRFAVDHGVKALDLDFSRPKRDENSLGDENQVGLLELPPFVYEHKGLESLTLFSCNFSVSLLNKFLALKSISLGGVKLSSSCLKELVSNCPLLESLSMKNCSDLGCINISSTTLMSLVIDKCSDLQNWIIIDVPKLRIFKYSGPLVHFAIEHLDALVEADIDFGRETEFDEYGDLLYQLLSDIYRIRVLTVCSYMLQVIPSAEEYPCLKPPFDRVQHLTLRTALHAYELHGISFFLNSCPNLEILTIDIAPAIIFPERGTDLALEDHEFFSSNRLVIVYECVRKSLKKVEIKGFKGQLNEVVVINYLLCYGLVLDTLSIVLSKEKGPNGMDMEEWYPKYAHKLLRFKRASKSLRILIN</sequence>
<proteinExistence type="predicted"/>
<name>A0ACB7Z3Y9_9ERIC</name>
<keyword evidence="2" id="KW-1185">Reference proteome</keyword>
<dbReference type="Proteomes" id="UP000828048">
    <property type="component" value="Chromosome 4"/>
</dbReference>
<dbReference type="EMBL" id="CM037154">
    <property type="protein sequence ID" value="KAH7860489.1"/>
    <property type="molecule type" value="Genomic_DNA"/>
</dbReference>
<gene>
    <name evidence="1" type="ORF">Vadar_013963</name>
</gene>